<reference evidence="3" key="1">
    <citation type="submission" date="2016-12" db="EMBL/GenBank/DDBJ databases">
        <authorList>
            <person name="Le Fleche-Mateos A."/>
        </authorList>
    </citation>
    <scope>NUCLEOTIDE SEQUENCE</scope>
    <source>
        <strain evidence="3">213</strain>
    </source>
</reference>
<evidence type="ECO:0000313" key="3">
    <source>
        <dbReference type="EMBL" id="ORJ18816.1"/>
    </source>
</evidence>
<dbReference type="InterPro" id="IPR000182">
    <property type="entry name" value="GNAT_dom"/>
</dbReference>
<dbReference type="PANTHER" id="PTHR43792">
    <property type="entry name" value="GNAT FAMILY, PUTATIVE (AFU_ORTHOLOGUE AFUA_3G00765)-RELATED-RELATED"/>
    <property type="match status" value="1"/>
</dbReference>
<proteinExistence type="predicted"/>
<evidence type="ECO:0000313" key="2">
    <source>
        <dbReference type="EMBL" id="MBF6636699.1"/>
    </source>
</evidence>
<dbReference type="GO" id="GO:0016747">
    <property type="term" value="F:acyltransferase activity, transferring groups other than amino-acyl groups"/>
    <property type="evidence" value="ECO:0007669"/>
    <property type="project" value="InterPro"/>
</dbReference>
<name>A0AA40X1G9_9GAMM</name>
<evidence type="ECO:0000259" key="1">
    <source>
        <dbReference type="PROSITE" id="PS51186"/>
    </source>
</evidence>
<evidence type="ECO:0000313" key="4">
    <source>
        <dbReference type="Proteomes" id="UP000192722"/>
    </source>
</evidence>
<accession>A0AA40X1G9</accession>
<evidence type="ECO:0000313" key="5">
    <source>
        <dbReference type="Proteomes" id="UP000705283"/>
    </source>
</evidence>
<dbReference type="PROSITE" id="PS51186">
    <property type="entry name" value="GNAT"/>
    <property type="match status" value="1"/>
</dbReference>
<feature type="domain" description="N-acetyltransferase" evidence="1">
    <location>
        <begin position="9"/>
        <end position="168"/>
    </location>
</feature>
<keyword evidence="4" id="KW-1185">Reference proteome</keyword>
<dbReference type="Pfam" id="PF13302">
    <property type="entry name" value="Acetyltransf_3"/>
    <property type="match status" value="1"/>
</dbReference>
<dbReference type="CDD" id="cd04301">
    <property type="entry name" value="NAT_SF"/>
    <property type="match status" value="1"/>
</dbReference>
<dbReference type="Gene3D" id="3.40.630.30">
    <property type="match status" value="1"/>
</dbReference>
<dbReference type="Proteomes" id="UP000705283">
    <property type="component" value="Unassembled WGS sequence"/>
</dbReference>
<dbReference type="SUPFAM" id="SSF55729">
    <property type="entry name" value="Acyl-CoA N-acyltransferases (Nat)"/>
    <property type="match status" value="1"/>
</dbReference>
<dbReference type="InterPro" id="IPR051531">
    <property type="entry name" value="N-acetyltransferase"/>
</dbReference>
<reference evidence="3 4" key="2">
    <citation type="journal article" date="2017" name="Int. J. Syst. Evol. Microbiol.">
        <title>Rouxiella badensis sp. nov. and Rouxiella silvae sp. nov. isolated from peat bog soil in Germany and emendation of the genus description.</title>
        <authorList>
            <person name="Le Fleche-Mateos A."/>
            <person name="Kugler J.H."/>
            <person name="Hansen S.H."/>
            <person name="Syldatk C."/>
            <person name="Hausmann R."/>
            <person name="Lomprez F."/>
            <person name="Vandenbogaert M."/>
            <person name="Manuguerra J.C."/>
            <person name="Grimont P.A."/>
        </authorList>
    </citation>
    <scope>NUCLEOTIDE SEQUENCE [LARGE SCALE GENOMIC DNA]</scope>
    <source>
        <strain evidence="3 4">213</strain>
    </source>
</reference>
<dbReference type="EMBL" id="MRWD01000087">
    <property type="protein sequence ID" value="ORJ18816.1"/>
    <property type="molecule type" value="Genomic_DNA"/>
</dbReference>
<organism evidence="2 5">
    <name type="scientific">Rouxiella silvae</name>
    <dbReference type="NCBI Taxonomy" id="1646373"/>
    <lineage>
        <taxon>Bacteria</taxon>
        <taxon>Pseudomonadati</taxon>
        <taxon>Pseudomonadota</taxon>
        <taxon>Gammaproteobacteria</taxon>
        <taxon>Enterobacterales</taxon>
        <taxon>Yersiniaceae</taxon>
        <taxon>Rouxiella</taxon>
    </lineage>
</organism>
<gene>
    <name evidence="3" type="ORF">BS639_23285</name>
    <name evidence="2" type="ORF">ITX54_08525</name>
</gene>
<sequence length="187" mass="21658">MISLTTPRLTMKSIAREDWPLFLTLHQDPAVMRYINDIEISGEIRHRFDQRLGRWDKYSDFWLCMVIRERETGVAIGLTGFFPDWKPYKQAEVGFMLLPEYQGKGYGEESLREVVKYAFEVCGFHRLQANVLEGNMASRGLLEKCGFQLEGCLRESYRLGAEWKNDWVLGLLKTDNAPTAAPENKLD</sequence>
<dbReference type="EMBL" id="JADMKS010000003">
    <property type="protein sequence ID" value="MBF6636699.1"/>
    <property type="molecule type" value="Genomic_DNA"/>
</dbReference>
<dbReference type="RefSeq" id="WP_084984479.1">
    <property type="nucleotide sequence ID" value="NZ_CBCSCF010000008.1"/>
</dbReference>
<dbReference type="PANTHER" id="PTHR43792:SF1">
    <property type="entry name" value="N-ACETYLTRANSFERASE DOMAIN-CONTAINING PROTEIN"/>
    <property type="match status" value="1"/>
</dbReference>
<dbReference type="InterPro" id="IPR016181">
    <property type="entry name" value="Acyl_CoA_acyltransferase"/>
</dbReference>
<reference evidence="2" key="3">
    <citation type="submission" date="2020-11" db="EMBL/GenBank/DDBJ databases">
        <authorList>
            <person name="Lee S.D."/>
        </authorList>
    </citation>
    <scope>NUCLEOTIDE SEQUENCE</scope>
    <source>
        <strain evidence="2">SAP-2</strain>
    </source>
</reference>
<dbReference type="AlphaFoldDB" id="A0AA40X1G9"/>
<reference evidence="2" key="4">
    <citation type="submission" date="2022-09" db="EMBL/GenBank/DDBJ databases">
        <title>Rouxiella aceris sp. nov., isolated from tree sap and emended description of the genus Rhouxiella.</title>
        <authorList>
            <person name="Kim I.S."/>
        </authorList>
    </citation>
    <scope>NUCLEOTIDE SEQUENCE</scope>
    <source>
        <strain evidence="2">SAP-2</strain>
    </source>
</reference>
<comment type="caution">
    <text evidence="2">The sequence shown here is derived from an EMBL/GenBank/DDBJ whole genome shotgun (WGS) entry which is preliminary data.</text>
</comment>
<dbReference type="Proteomes" id="UP000192722">
    <property type="component" value="Unassembled WGS sequence"/>
</dbReference>
<protein>
    <submittedName>
        <fullName evidence="2">GNAT family N-acetyltransferase</fullName>
    </submittedName>
</protein>